<evidence type="ECO:0000256" key="1">
    <source>
        <dbReference type="ARBA" id="ARBA00004141"/>
    </source>
</evidence>
<protein>
    <recommendedName>
        <fullName evidence="14">Integral membrane protein</fullName>
    </recommendedName>
</protein>
<keyword evidence="3 8" id="KW-0812">Transmembrane</keyword>
<dbReference type="Pfam" id="PF06814">
    <property type="entry name" value="GOST_TM"/>
    <property type="match status" value="1"/>
</dbReference>
<feature type="transmembrane region" description="Helical" evidence="8">
    <location>
        <begin position="377"/>
        <end position="403"/>
    </location>
</feature>
<evidence type="ECO:0000256" key="4">
    <source>
        <dbReference type="ARBA" id="ARBA00022729"/>
    </source>
</evidence>
<comment type="similarity">
    <text evidence="2">Belongs to the LU7TM family.</text>
</comment>
<feature type="transmembrane region" description="Helical" evidence="8">
    <location>
        <begin position="306"/>
        <end position="333"/>
    </location>
</feature>
<dbReference type="PANTHER" id="PTHR21229">
    <property type="entry name" value="LUNG SEVEN TRANSMEMBRANE RECEPTOR"/>
    <property type="match status" value="1"/>
</dbReference>
<keyword evidence="6 8" id="KW-0472">Membrane</keyword>
<accession>A0A167LRH9</accession>
<feature type="region of interest" description="Disordered" evidence="7">
    <location>
        <begin position="143"/>
        <end position="166"/>
    </location>
</feature>
<name>A0A167LRH9_CALVF</name>
<evidence type="ECO:0000256" key="9">
    <source>
        <dbReference type="SAM" id="SignalP"/>
    </source>
</evidence>
<feature type="region of interest" description="Disordered" evidence="7">
    <location>
        <begin position="546"/>
        <end position="598"/>
    </location>
</feature>
<evidence type="ECO:0000259" key="10">
    <source>
        <dbReference type="Pfam" id="PF06814"/>
    </source>
</evidence>
<dbReference type="GO" id="GO:0042147">
    <property type="term" value="P:retrograde transport, endosome to Golgi"/>
    <property type="evidence" value="ECO:0007669"/>
    <property type="project" value="TreeGrafter"/>
</dbReference>
<evidence type="ECO:0008006" key="14">
    <source>
        <dbReference type="Google" id="ProtNLM"/>
    </source>
</evidence>
<dbReference type="Proteomes" id="UP000076738">
    <property type="component" value="Unassembled WGS sequence"/>
</dbReference>
<feature type="domain" description="GOST seven transmembrane" evidence="10">
    <location>
        <begin position="239"/>
        <end position="492"/>
    </location>
</feature>
<sequence length="598" mass="65993">MPTGLRRISLLLGLLAARARAYSEPISDTDDLHQVCSGMWAGGDAHIEVSFDAGSHGQMAMVIYEWSDITYLGKVTSPDDNSLPQKTYVCTTDAVNAGFCETANLGEFIVNLPAGMTLNQTTIWTSGVSFPSNTSFIPFNSTGSDLWNPPDGNLPDIPEEDKENSSPFKRDLALRDAVLPYTDPIQYTIPRKGYYCVGTIPITLLSNPLSPETADHAAFTGTVLFRNTFDGLLPASEYPKINFYLGMTWAYTVVGAVWGWLCYRHRQDLLPLQYYIASLIGLLVIEMLASWGYYRYLNAHPPGITSTAFLIVVAILDAGRNSLSFFLLLVVSLGLTVTKETLGKLMTRCVILSSLHFIFGVVYAVGTVEVTLETASIFLLLTFVIPLAFTLSIFLLWIMYALNGTILELAARKQRYKLSMFTRLYRILLGAVVLMSIFFVVSSLSFSNRLAEDYASNSWSTRWLLLDGWLALLYLAVFCLISFIWRPTDNNRYLLSLANVDEIAQDADDYDLDAMERAGHVKGGDSTEDLQHPGSPGVGQDVVFEIGDEDDEEERTGVPRTGGAPRVRTEVDEHAAGGEETEGLIGSAENGHNSKRDD</sequence>
<evidence type="ECO:0000313" key="12">
    <source>
        <dbReference type="EMBL" id="KZO95957.1"/>
    </source>
</evidence>
<evidence type="ECO:0000256" key="7">
    <source>
        <dbReference type="SAM" id="MobiDB-lite"/>
    </source>
</evidence>
<organism evidence="12 13">
    <name type="scientific">Calocera viscosa (strain TUFC12733)</name>
    <dbReference type="NCBI Taxonomy" id="1330018"/>
    <lineage>
        <taxon>Eukaryota</taxon>
        <taxon>Fungi</taxon>
        <taxon>Dikarya</taxon>
        <taxon>Basidiomycota</taxon>
        <taxon>Agaricomycotina</taxon>
        <taxon>Dacrymycetes</taxon>
        <taxon>Dacrymycetales</taxon>
        <taxon>Dacrymycetaceae</taxon>
        <taxon>Calocera</taxon>
    </lineage>
</organism>
<feature type="domain" description="PTM1-like N-terminal" evidence="11">
    <location>
        <begin position="33"/>
        <end position="114"/>
    </location>
</feature>
<feature type="transmembrane region" description="Helical" evidence="8">
    <location>
        <begin position="243"/>
        <end position="263"/>
    </location>
</feature>
<feature type="signal peptide" evidence="9">
    <location>
        <begin position="1"/>
        <end position="21"/>
    </location>
</feature>
<dbReference type="GO" id="GO:0005794">
    <property type="term" value="C:Golgi apparatus"/>
    <property type="evidence" value="ECO:0007669"/>
    <property type="project" value="TreeGrafter"/>
</dbReference>
<evidence type="ECO:0000256" key="6">
    <source>
        <dbReference type="ARBA" id="ARBA00023136"/>
    </source>
</evidence>
<dbReference type="STRING" id="1330018.A0A167LRH9"/>
<feature type="transmembrane region" description="Helical" evidence="8">
    <location>
        <begin position="275"/>
        <end position="294"/>
    </location>
</feature>
<dbReference type="PANTHER" id="PTHR21229:SF1">
    <property type="entry name" value="GH17801P"/>
    <property type="match status" value="1"/>
</dbReference>
<dbReference type="Pfam" id="PF21902">
    <property type="entry name" value="PTM1-like_N"/>
    <property type="match status" value="1"/>
</dbReference>
<reference evidence="12 13" key="1">
    <citation type="journal article" date="2016" name="Mol. Biol. Evol.">
        <title>Comparative Genomics of Early-Diverging Mushroom-Forming Fungi Provides Insights into the Origins of Lignocellulose Decay Capabilities.</title>
        <authorList>
            <person name="Nagy L.G."/>
            <person name="Riley R."/>
            <person name="Tritt A."/>
            <person name="Adam C."/>
            <person name="Daum C."/>
            <person name="Floudas D."/>
            <person name="Sun H."/>
            <person name="Yadav J.S."/>
            <person name="Pangilinan J."/>
            <person name="Larsson K.H."/>
            <person name="Matsuura K."/>
            <person name="Barry K."/>
            <person name="Labutti K."/>
            <person name="Kuo R."/>
            <person name="Ohm R.A."/>
            <person name="Bhattacharya S.S."/>
            <person name="Shirouzu T."/>
            <person name="Yoshinaga Y."/>
            <person name="Martin F.M."/>
            <person name="Grigoriev I.V."/>
            <person name="Hibbett D.S."/>
        </authorList>
    </citation>
    <scope>NUCLEOTIDE SEQUENCE [LARGE SCALE GENOMIC DNA]</scope>
    <source>
        <strain evidence="12 13">TUFC12733</strain>
    </source>
</reference>
<evidence type="ECO:0000256" key="5">
    <source>
        <dbReference type="ARBA" id="ARBA00022989"/>
    </source>
</evidence>
<evidence type="ECO:0000256" key="3">
    <source>
        <dbReference type="ARBA" id="ARBA00022692"/>
    </source>
</evidence>
<dbReference type="InterPro" id="IPR009637">
    <property type="entry name" value="GPR107/GPR108-like"/>
</dbReference>
<dbReference type="GO" id="GO:0005829">
    <property type="term" value="C:cytosol"/>
    <property type="evidence" value="ECO:0007669"/>
    <property type="project" value="GOC"/>
</dbReference>
<dbReference type="AlphaFoldDB" id="A0A167LRH9"/>
<dbReference type="InterPro" id="IPR053937">
    <property type="entry name" value="GOST_TM"/>
</dbReference>
<evidence type="ECO:0000256" key="2">
    <source>
        <dbReference type="ARBA" id="ARBA00007883"/>
    </source>
</evidence>
<feature type="transmembrane region" description="Helical" evidence="8">
    <location>
        <begin position="424"/>
        <end position="446"/>
    </location>
</feature>
<feature type="compositionally biased region" description="Basic and acidic residues" evidence="7">
    <location>
        <begin position="567"/>
        <end position="577"/>
    </location>
</feature>
<feature type="transmembrane region" description="Helical" evidence="8">
    <location>
        <begin position="466"/>
        <end position="485"/>
    </location>
</feature>
<dbReference type="GO" id="GO:0016020">
    <property type="term" value="C:membrane"/>
    <property type="evidence" value="ECO:0007669"/>
    <property type="project" value="UniProtKB-SubCell"/>
</dbReference>
<evidence type="ECO:0000259" key="11">
    <source>
        <dbReference type="Pfam" id="PF21902"/>
    </source>
</evidence>
<proteinExistence type="inferred from homology"/>
<comment type="subcellular location">
    <subcellularLocation>
        <location evidence="1">Membrane</location>
        <topology evidence="1">Multi-pass membrane protein</topology>
    </subcellularLocation>
</comment>
<feature type="transmembrane region" description="Helical" evidence="8">
    <location>
        <begin position="345"/>
        <end position="365"/>
    </location>
</feature>
<keyword evidence="4 9" id="KW-0732">Signal</keyword>
<evidence type="ECO:0000313" key="13">
    <source>
        <dbReference type="Proteomes" id="UP000076738"/>
    </source>
</evidence>
<feature type="chain" id="PRO_5007890000" description="Integral membrane protein" evidence="9">
    <location>
        <begin position="22"/>
        <end position="598"/>
    </location>
</feature>
<evidence type="ECO:0000256" key="8">
    <source>
        <dbReference type="SAM" id="Phobius"/>
    </source>
</evidence>
<keyword evidence="13" id="KW-1185">Reference proteome</keyword>
<dbReference type="OrthoDB" id="19932at2759"/>
<dbReference type="InterPro" id="IPR053938">
    <property type="entry name" value="PTM1-like_N"/>
</dbReference>
<dbReference type="EMBL" id="KV417286">
    <property type="protein sequence ID" value="KZO95957.1"/>
    <property type="molecule type" value="Genomic_DNA"/>
</dbReference>
<gene>
    <name evidence="12" type="ORF">CALVIDRAFT_515235</name>
</gene>
<keyword evidence="5 8" id="KW-1133">Transmembrane helix</keyword>